<dbReference type="SUPFAM" id="SSF51215">
    <property type="entry name" value="Regulatory protein AraC"/>
    <property type="match status" value="1"/>
</dbReference>
<dbReference type="RefSeq" id="WP_085837710.1">
    <property type="nucleotide sequence ID" value="NZ_FWFS01000011.1"/>
</dbReference>
<sequence length="307" mass="34514">MITTEPEDYFVYLPENRLCAALGCTALSTGFTRILPGSEYPPVRHPDDHHLIWERGRTLQAYQFAFITEGRGRLQAAPKSEVVHEVNAGDVILLFPGVWHRFSPEQDTGWTESWIECRGAAFDHMRAMGLFSPQAPLWVGARNAVDIFQNIHQLSREDALGNQPALSAAGLALLAQFVQSRRPGDNERARLVDRARRKLSEVSGPQQGLGDMARDLGVSYSTLRRQFREHMGISLKQYQTEVRMRRACELLQYSDRSVKEIAGLLGYSSPFHFSEQFQRAMAQAPSHWRAAQLAASQGSGQDEDSEN</sequence>
<keyword evidence="1" id="KW-0805">Transcription regulation</keyword>
<keyword evidence="6" id="KW-1185">Reference proteome</keyword>
<dbReference type="AlphaFoldDB" id="A0A1Y5TGD4"/>
<reference evidence="5 6" key="1">
    <citation type="submission" date="2017-03" db="EMBL/GenBank/DDBJ databases">
        <authorList>
            <person name="Afonso C.L."/>
            <person name="Miller P.J."/>
            <person name="Scott M.A."/>
            <person name="Spackman E."/>
            <person name="Goraichik I."/>
            <person name="Dimitrov K.M."/>
            <person name="Suarez D.L."/>
            <person name="Swayne D.E."/>
        </authorList>
    </citation>
    <scope>NUCLEOTIDE SEQUENCE [LARGE SCALE GENOMIC DNA]</scope>
    <source>
        <strain evidence="5 6">CECT 8620</strain>
    </source>
</reference>
<dbReference type="Gene3D" id="1.10.10.60">
    <property type="entry name" value="Homeodomain-like"/>
    <property type="match status" value="2"/>
</dbReference>
<feature type="domain" description="HTH araC/xylS-type" evidence="4">
    <location>
        <begin position="189"/>
        <end position="291"/>
    </location>
</feature>
<dbReference type="OrthoDB" id="9805730at2"/>
<evidence type="ECO:0000256" key="2">
    <source>
        <dbReference type="ARBA" id="ARBA00023125"/>
    </source>
</evidence>
<dbReference type="Pfam" id="PF02311">
    <property type="entry name" value="AraC_binding"/>
    <property type="match status" value="1"/>
</dbReference>
<name>A0A1Y5TGD4_9RHOB</name>
<dbReference type="InterPro" id="IPR003313">
    <property type="entry name" value="AraC-bd"/>
</dbReference>
<evidence type="ECO:0000313" key="5">
    <source>
        <dbReference type="EMBL" id="SLN63474.1"/>
    </source>
</evidence>
<organism evidence="5 6">
    <name type="scientific">Aquimixticola soesokkakensis</name>
    <dbReference type="NCBI Taxonomy" id="1519096"/>
    <lineage>
        <taxon>Bacteria</taxon>
        <taxon>Pseudomonadati</taxon>
        <taxon>Pseudomonadota</taxon>
        <taxon>Alphaproteobacteria</taxon>
        <taxon>Rhodobacterales</taxon>
        <taxon>Paracoccaceae</taxon>
        <taxon>Aquimixticola</taxon>
    </lineage>
</organism>
<dbReference type="InterPro" id="IPR009057">
    <property type="entry name" value="Homeodomain-like_sf"/>
</dbReference>
<dbReference type="EMBL" id="FWFS01000011">
    <property type="protein sequence ID" value="SLN63474.1"/>
    <property type="molecule type" value="Genomic_DNA"/>
</dbReference>
<evidence type="ECO:0000259" key="4">
    <source>
        <dbReference type="PROSITE" id="PS01124"/>
    </source>
</evidence>
<dbReference type="GO" id="GO:0043565">
    <property type="term" value="F:sequence-specific DNA binding"/>
    <property type="evidence" value="ECO:0007669"/>
    <property type="project" value="InterPro"/>
</dbReference>
<dbReference type="SUPFAM" id="SSF46689">
    <property type="entry name" value="Homeodomain-like"/>
    <property type="match status" value="2"/>
</dbReference>
<dbReference type="PANTHER" id="PTHR46796:SF7">
    <property type="entry name" value="ARAC FAMILY TRANSCRIPTIONAL REGULATOR"/>
    <property type="match status" value="1"/>
</dbReference>
<keyword evidence="2" id="KW-0238">DNA-binding</keyword>
<dbReference type="InterPro" id="IPR037923">
    <property type="entry name" value="HTH-like"/>
</dbReference>
<dbReference type="InterPro" id="IPR050204">
    <property type="entry name" value="AraC_XylS_family_regulators"/>
</dbReference>
<evidence type="ECO:0000256" key="3">
    <source>
        <dbReference type="ARBA" id="ARBA00023163"/>
    </source>
</evidence>
<evidence type="ECO:0000256" key="1">
    <source>
        <dbReference type="ARBA" id="ARBA00023015"/>
    </source>
</evidence>
<accession>A0A1Y5TGD4</accession>
<dbReference type="Proteomes" id="UP000193862">
    <property type="component" value="Unassembled WGS sequence"/>
</dbReference>
<dbReference type="Gene3D" id="2.60.120.10">
    <property type="entry name" value="Jelly Rolls"/>
    <property type="match status" value="1"/>
</dbReference>
<evidence type="ECO:0000313" key="6">
    <source>
        <dbReference type="Proteomes" id="UP000193862"/>
    </source>
</evidence>
<dbReference type="CDD" id="cd02208">
    <property type="entry name" value="cupin_RmlC-like"/>
    <property type="match status" value="1"/>
</dbReference>
<gene>
    <name evidence="5" type="primary">rhaR</name>
    <name evidence="5" type="ORF">AQS8620_02904</name>
</gene>
<dbReference type="PROSITE" id="PS01124">
    <property type="entry name" value="HTH_ARAC_FAMILY_2"/>
    <property type="match status" value="1"/>
</dbReference>
<dbReference type="SMART" id="SM00342">
    <property type="entry name" value="HTH_ARAC"/>
    <property type="match status" value="1"/>
</dbReference>
<dbReference type="PANTHER" id="PTHR46796">
    <property type="entry name" value="HTH-TYPE TRANSCRIPTIONAL ACTIVATOR RHAS-RELATED"/>
    <property type="match status" value="1"/>
</dbReference>
<dbReference type="Pfam" id="PF12833">
    <property type="entry name" value="HTH_18"/>
    <property type="match status" value="1"/>
</dbReference>
<proteinExistence type="predicted"/>
<keyword evidence="3" id="KW-0804">Transcription</keyword>
<dbReference type="InterPro" id="IPR018060">
    <property type="entry name" value="HTH_AraC"/>
</dbReference>
<protein>
    <submittedName>
        <fullName evidence="5">HTH-type transcriptional activator RhaR</fullName>
    </submittedName>
</protein>
<dbReference type="GO" id="GO:0003700">
    <property type="term" value="F:DNA-binding transcription factor activity"/>
    <property type="evidence" value="ECO:0007669"/>
    <property type="project" value="InterPro"/>
</dbReference>
<dbReference type="InterPro" id="IPR014710">
    <property type="entry name" value="RmlC-like_jellyroll"/>
</dbReference>